<keyword evidence="2" id="KW-1185">Reference proteome</keyword>
<sequence length="130" mass="14450">MRPNENADVSTLQLHAVAVRRGDLASPGTTDATQLNLIMAREGICATIFIALHLYTTQRTIKDFNAFQSALNRMVPFLQPRSFELPKPESFFPRRDGTLDQGNQPSCGRWVAVLIVGFNSLFERPETGAT</sequence>
<proteinExistence type="predicted"/>
<dbReference type="HOGENOM" id="CLU_2038684_0_0_1"/>
<dbReference type="EMBL" id="CM002241">
    <property type="protein sequence ID" value="EAA30999.3"/>
    <property type="molecule type" value="Genomic_DNA"/>
</dbReference>
<dbReference type="InParanoid" id="Q7S656"/>
<evidence type="ECO:0000313" key="2">
    <source>
        <dbReference type="Proteomes" id="UP000001805"/>
    </source>
</evidence>
<name>Q7S656_NEUCR</name>
<dbReference type="PaxDb" id="5141-EFNCRP00000004608"/>
<organism evidence="1 2">
    <name type="scientific">Neurospora crassa (strain ATCC 24698 / 74-OR23-1A / CBS 708.71 / DSM 1257 / FGSC 987)</name>
    <dbReference type="NCBI Taxonomy" id="367110"/>
    <lineage>
        <taxon>Eukaryota</taxon>
        <taxon>Fungi</taxon>
        <taxon>Dikarya</taxon>
        <taxon>Ascomycota</taxon>
        <taxon>Pezizomycotina</taxon>
        <taxon>Sordariomycetes</taxon>
        <taxon>Sordariomycetidae</taxon>
        <taxon>Sordariales</taxon>
        <taxon>Sordariaceae</taxon>
        <taxon>Neurospora</taxon>
    </lineage>
</organism>
<reference evidence="1 2" key="1">
    <citation type="journal article" date="2003" name="Nature">
        <title>The genome sequence of the filamentous fungus Neurospora crassa.</title>
        <authorList>
            <person name="Galagan J.E."/>
            <person name="Calvo S.E."/>
            <person name="Borkovich K.A."/>
            <person name="Selker E.U."/>
            <person name="Read N.D."/>
            <person name="Jaffe D."/>
            <person name="FitzHugh W."/>
            <person name="Ma L.J."/>
            <person name="Smirnov S."/>
            <person name="Purcell S."/>
            <person name="Rehman B."/>
            <person name="Elkins T."/>
            <person name="Engels R."/>
            <person name="Wang S."/>
            <person name="Nielsen C.B."/>
            <person name="Butler J."/>
            <person name="Endrizzi M."/>
            <person name="Qui D."/>
            <person name="Ianakiev P."/>
            <person name="Bell-Pedersen D."/>
            <person name="Nelson M.A."/>
            <person name="Werner-Washburne M."/>
            <person name="Selitrennikoff C.P."/>
            <person name="Kinsey J.A."/>
            <person name="Braun E.L."/>
            <person name="Zelter A."/>
            <person name="Schulte U."/>
            <person name="Kothe G.O."/>
            <person name="Jedd G."/>
            <person name="Mewes W."/>
            <person name="Staben C."/>
            <person name="Marcotte E."/>
            <person name="Greenberg D."/>
            <person name="Roy A."/>
            <person name="Foley K."/>
            <person name="Naylor J."/>
            <person name="Stange-Thomann N."/>
            <person name="Barrett R."/>
            <person name="Gnerre S."/>
            <person name="Kamal M."/>
            <person name="Kamvysselis M."/>
            <person name="Mauceli E."/>
            <person name="Bielke C."/>
            <person name="Rudd S."/>
            <person name="Frishman D."/>
            <person name="Krystofova S."/>
            <person name="Rasmussen C."/>
            <person name="Metzenberg R.L."/>
            <person name="Perkins D.D."/>
            <person name="Kroken S."/>
            <person name="Cogoni C."/>
            <person name="Macino G."/>
            <person name="Catcheside D."/>
            <person name="Li W."/>
            <person name="Pratt R.J."/>
            <person name="Osmani S.A."/>
            <person name="DeSouza C.P."/>
            <person name="Glass L."/>
            <person name="Orbach M.J."/>
            <person name="Berglund J.A."/>
            <person name="Voelker R."/>
            <person name="Yarden O."/>
            <person name="Plamann M."/>
            <person name="Seiler S."/>
            <person name="Dunlap J."/>
            <person name="Radford A."/>
            <person name="Aramayo R."/>
            <person name="Natvig D.O."/>
            <person name="Alex L.A."/>
            <person name="Mannhaupt G."/>
            <person name="Ebbole D.J."/>
            <person name="Freitag M."/>
            <person name="Paulsen I."/>
            <person name="Sachs M.S."/>
            <person name="Lander E.S."/>
            <person name="Nusbaum C."/>
            <person name="Birren B."/>
        </authorList>
    </citation>
    <scope>NUCLEOTIDE SEQUENCE [LARGE SCALE GENOMIC DNA]</scope>
    <source>
        <strain evidence="2">ATCC 24698 / 74-OR23-1A / CBS 708.71 / DSM 1257 / FGSC 987</strain>
    </source>
</reference>
<dbReference type="AlphaFoldDB" id="Q7S656"/>
<dbReference type="Proteomes" id="UP000001805">
    <property type="component" value="Chromosome 5, Linkage Group VI"/>
</dbReference>
<dbReference type="VEuPathDB" id="FungiDB:NCU04704"/>
<accession>Q7S656</accession>
<protein>
    <submittedName>
        <fullName evidence="1">Uncharacterized protein</fullName>
    </submittedName>
</protein>
<dbReference type="RefSeq" id="XP_960235.3">
    <property type="nucleotide sequence ID" value="XM_955142.3"/>
</dbReference>
<gene>
    <name evidence="1" type="ORF">NCU04704</name>
</gene>
<dbReference type="GeneID" id="3876390"/>
<dbReference type="KEGG" id="ncr:NCU04704"/>
<dbReference type="OrthoDB" id="10612057at2759"/>
<evidence type="ECO:0000313" key="1">
    <source>
        <dbReference type="EMBL" id="EAA30999.3"/>
    </source>
</evidence>